<evidence type="ECO:0000259" key="4">
    <source>
        <dbReference type="PROSITE" id="PS50043"/>
    </source>
</evidence>
<gene>
    <name evidence="5" type="ORF">ENT17_00340</name>
</gene>
<protein>
    <submittedName>
        <fullName evidence="5">LuxR family transcriptional regulator</fullName>
    </submittedName>
</protein>
<name>A0A7C4Q1X4_9CHLR</name>
<evidence type="ECO:0000256" key="2">
    <source>
        <dbReference type="ARBA" id="ARBA00023125"/>
    </source>
</evidence>
<dbReference type="CDD" id="cd12148">
    <property type="entry name" value="fungal_TF_MHR"/>
    <property type="match status" value="1"/>
</dbReference>
<feature type="domain" description="HTH luxR-type" evidence="4">
    <location>
        <begin position="196"/>
        <end position="261"/>
    </location>
</feature>
<dbReference type="Pfam" id="PF00196">
    <property type="entry name" value="GerE"/>
    <property type="match status" value="1"/>
</dbReference>
<dbReference type="Gene3D" id="1.25.40.10">
    <property type="entry name" value="Tetratricopeptide repeat domain"/>
    <property type="match status" value="1"/>
</dbReference>
<dbReference type="InterPro" id="IPR041617">
    <property type="entry name" value="TPR_MalT"/>
</dbReference>
<dbReference type="GO" id="GO:0003677">
    <property type="term" value="F:DNA binding"/>
    <property type="evidence" value="ECO:0007669"/>
    <property type="project" value="UniProtKB-KW"/>
</dbReference>
<dbReference type="Pfam" id="PF17874">
    <property type="entry name" value="TPR_MalT"/>
    <property type="match status" value="1"/>
</dbReference>
<keyword evidence="2" id="KW-0238">DNA-binding</keyword>
<comment type="caution">
    <text evidence="5">The sequence shown here is derived from an EMBL/GenBank/DDBJ whole genome shotgun (WGS) entry which is preliminary data.</text>
</comment>
<dbReference type="InterPro" id="IPR016032">
    <property type="entry name" value="Sig_transdc_resp-reg_C-effctor"/>
</dbReference>
<dbReference type="InterPro" id="IPR011990">
    <property type="entry name" value="TPR-like_helical_dom_sf"/>
</dbReference>
<evidence type="ECO:0000256" key="3">
    <source>
        <dbReference type="ARBA" id="ARBA00023163"/>
    </source>
</evidence>
<dbReference type="InterPro" id="IPR000792">
    <property type="entry name" value="Tscrpt_reg_LuxR_C"/>
</dbReference>
<evidence type="ECO:0000256" key="1">
    <source>
        <dbReference type="ARBA" id="ARBA00023015"/>
    </source>
</evidence>
<dbReference type="SUPFAM" id="SSF46894">
    <property type="entry name" value="C-terminal effector domain of the bipartite response regulators"/>
    <property type="match status" value="1"/>
</dbReference>
<keyword evidence="3" id="KW-0804">Transcription</keyword>
<sequence length="263" mass="28915">MEIARGQTSAARQYLQQAEQFYQKGAPAWVLPELLSCKSLLALAEGNHLEAGAILSVSGITPDSPVTPFSETLLLAWLRLTAALENPEQFPPALDLARRILHFSRASRRNYTLLQNLVLGAILHFKNGDEAQASQWLAEAAQIAISAGYRSVFFEQKSSLLPLLKVVRFPEAETLLHPVDEKQQGALPQRPSTGDDDLGGVALTERELEVLRLLAQGYTYNQIAEQLVVSLNTVRFHVKGIYGKLGVTKVNQAIAEAHRQGLI</sequence>
<reference evidence="5" key="1">
    <citation type="journal article" date="2020" name="mSystems">
        <title>Genome- and Community-Level Interaction Insights into Carbon Utilization and Element Cycling Functions of Hydrothermarchaeota in Hydrothermal Sediment.</title>
        <authorList>
            <person name="Zhou Z."/>
            <person name="Liu Y."/>
            <person name="Xu W."/>
            <person name="Pan J."/>
            <person name="Luo Z.H."/>
            <person name="Li M."/>
        </authorList>
    </citation>
    <scope>NUCLEOTIDE SEQUENCE [LARGE SCALE GENOMIC DNA]</scope>
    <source>
        <strain evidence="5">SpSt-556</strain>
    </source>
</reference>
<dbReference type="CDD" id="cd06170">
    <property type="entry name" value="LuxR_C_like"/>
    <property type="match status" value="1"/>
</dbReference>
<dbReference type="GO" id="GO:0006355">
    <property type="term" value="P:regulation of DNA-templated transcription"/>
    <property type="evidence" value="ECO:0007669"/>
    <property type="project" value="InterPro"/>
</dbReference>
<dbReference type="PANTHER" id="PTHR44688:SF16">
    <property type="entry name" value="DNA-BINDING TRANSCRIPTIONAL ACTIVATOR DEVR_DOSR"/>
    <property type="match status" value="1"/>
</dbReference>
<accession>A0A7C4Q1X4</accession>
<keyword evidence="1" id="KW-0805">Transcription regulation</keyword>
<dbReference type="Gene3D" id="1.10.10.10">
    <property type="entry name" value="Winged helix-like DNA-binding domain superfamily/Winged helix DNA-binding domain"/>
    <property type="match status" value="1"/>
</dbReference>
<organism evidence="5">
    <name type="scientific">Bellilinea caldifistulae</name>
    <dbReference type="NCBI Taxonomy" id="360411"/>
    <lineage>
        <taxon>Bacteria</taxon>
        <taxon>Bacillati</taxon>
        <taxon>Chloroflexota</taxon>
        <taxon>Anaerolineae</taxon>
        <taxon>Anaerolineales</taxon>
        <taxon>Anaerolineaceae</taxon>
        <taxon>Bellilinea</taxon>
    </lineage>
</organism>
<dbReference type="AlphaFoldDB" id="A0A7C4Q1X4"/>
<dbReference type="EMBL" id="DSXR01000006">
    <property type="protein sequence ID" value="HGS86049.1"/>
    <property type="molecule type" value="Genomic_DNA"/>
</dbReference>
<dbReference type="PRINTS" id="PR00038">
    <property type="entry name" value="HTHLUXR"/>
</dbReference>
<dbReference type="InterPro" id="IPR036388">
    <property type="entry name" value="WH-like_DNA-bd_sf"/>
</dbReference>
<proteinExistence type="predicted"/>
<dbReference type="PANTHER" id="PTHR44688">
    <property type="entry name" value="DNA-BINDING TRANSCRIPTIONAL ACTIVATOR DEVR_DOSR"/>
    <property type="match status" value="1"/>
</dbReference>
<evidence type="ECO:0000313" key="5">
    <source>
        <dbReference type="EMBL" id="HGS86049.1"/>
    </source>
</evidence>
<dbReference type="PROSITE" id="PS50043">
    <property type="entry name" value="HTH_LUXR_2"/>
    <property type="match status" value="1"/>
</dbReference>
<dbReference type="SMART" id="SM00421">
    <property type="entry name" value="HTH_LUXR"/>
    <property type="match status" value="1"/>
</dbReference>